<evidence type="ECO:0000256" key="3">
    <source>
        <dbReference type="ARBA" id="ARBA00013566"/>
    </source>
</evidence>
<comment type="caution">
    <text evidence="5">The sequence shown here is derived from an EMBL/GenBank/DDBJ whole genome shotgun (WGS) entry which is preliminary data.</text>
</comment>
<organism evidence="5 6">
    <name type="scientific">Austropuccinia psidii MF-1</name>
    <dbReference type="NCBI Taxonomy" id="1389203"/>
    <lineage>
        <taxon>Eukaryota</taxon>
        <taxon>Fungi</taxon>
        <taxon>Dikarya</taxon>
        <taxon>Basidiomycota</taxon>
        <taxon>Pucciniomycotina</taxon>
        <taxon>Pucciniomycetes</taxon>
        <taxon>Pucciniales</taxon>
        <taxon>Sphaerophragmiaceae</taxon>
        <taxon>Austropuccinia</taxon>
    </lineage>
</organism>
<feature type="compositionally biased region" description="Polar residues" evidence="4">
    <location>
        <begin position="180"/>
        <end position="190"/>
    </location>
</feature>
<dbReference type="GO" id="GO:0005634">
    <property type="term" value="C:nucleus"/>
    <property type="evidence" value="ECO:0007669"/>
    <property type="project" value="TreeGrafter"/>
</dbReference>
<name>A0A9Q3JZP6_9BASI</name>
<dbReference type="OrthoDB" id="5578174at2759"/>
<feature type="compositionally biased region" description="Basic and acidic residues" evidence="4">
    <location>
        <begin position="229"/>
        <end position="244"/>
    </location>
</feature>
<evidence type="ECO:0000313" key="5">
    <source>
        <dbReference type="EMBL" id="MBW0571291.1"/>
    </source>
</evidence>
<dbReference type="Pfam" id="PF06413">
    <property type="entry name" value="Neugrin"/>
    <property type="match status" value="1"/>
</dbReference>
<dbReference type="EMBL" id="AVOT02087899">
    <property type="protein sequence ID" value="MBW0571291.1"/>
    <property type="molecule type" value="Genomic_DNA"/>
</dbReference>
<feature type="compositionally biased region" description="Polar residues" evidence="4">
    <location>
        <begin position="46"/>
        <end position="59"/>
    </location>
</feature>
<accession>A0A9Q3JZP6</accession>
<evidence type="ECO:0000313" key="6">
    <source>
        <dbReference type="Proteomes" id="UP000765509"/>
    </source>
</evidence>
<comment type="function">
    <text evidence="1">Required for respiratory activity and maintenance and expression of the mitochondrial genome.</text>
</comment>
<evidence type="ECO:0000256" key="4">
    <source>
        <dbReference type="SAM" id="MobiDB-lite"/>
    </source>
</evidence>
<feature type="region of interest" description="Disordered" evidence="4">
    <location>
        <begin position="180"/>
        <end position="244"/>
    </location>
</feature>
<evidence type="ECO:0000256" key="2">
    <source>
        <dbReference type="ARBA" id="ARBA00010895"/>
    </source>
</evidence>
<dbReference type="AlphaFoldDB" id="A0A9Q3JZP6"/>
<keyword evidence="6" id="KW-1185">Reference proteome</keyword>
<feature type="region of interest" description="Disordered" evidence="4">
    <location>
        <begin position="22"/>
        <end position="62"/>
    </location>
</feature>
<feature type="compositionally biased region" description="Polar residues" evidence="4">
    <location>
        <begin position="209"/>
        <end position="228"/>
    </location>
</feature>
<dbReference type="PANTHER" id="PTHR13475:SF3">
    <property type="entry name" value="NEUGRIN"/>
    <property type="match status" value="1"/>
</dbReference>
<sequence length="261" mass="29243">MSHSQIRRHFLQTIISRNFSNQQRLGSTLKTSSSKSNGAISGSGPPAQTSSNGSKSIPTASYDKPDWLIQKEALKEIFPEGWNPPKKISRPAMKLLRTLHQTDPQQFSLPALSDKFKISPEAVRRILRSKWEPDQTAMEKLERRAKKTTGGNADGWVHYEKVETEQIPVNLAETLKASLQNPVQSTSRQGKQARWETGDRDNRLRDISNKSTSNHFEQEAGSTLSTRRFASDKLALKDQSRSQTRIKLDSKLGSAFASLPS</sequence>
<comment type="similarity">
    <text evidence="2">Belongs to the RRG9 family.</text>
</comment>
<protein>
    <recommendedName>
        <fullName evidence="3">Required for respiratory growth protein 9, mitochondrial</fullName>
    </recommendedName>
</protein>
<proteinExistence type="inferred from homology"/>
<feature type="compositionally biased region" description="Low complexity" evidence="4">
    <location>
        <begin position="25"/>
        <end position="44"/>
    </location>
</feature>
<reference evidence="5" key="1">
    <citation type="submission" date="2021-03" db="EMBL/GenBank/DDBJ databases">
        <title>Draft genome sequence of rust myrtle Austropuccinia psidii MF-1, a brazilian biotype.</title>
        <authorList>
            <person name="Quecine M.C."/>
            <person name="Pachon D.M.R."/>
            <person name="Bonatelli M.L."/>
            <person name="Correr F.H."/>
            <person name="Franceschini L.M."/>
            <person name="Leite T.F."/>
            <person name="Margarido G.R.A."/>
            <person name="Almeida C.A."/>
            <person name="Ferrarezi J.A."/>
            <person name="Labate C.A."/>
        </authorList>
    </citation>
    <scope>NUCLEOTIDE SEQUENCE</scope>
    <source>
        <strain evidence="5">MF-1</strain>
    </source>
</reference>
<dbReference type="Proteomes" id="UP000765509">
    <property type="component" value="Unassembled WGS sequence"/>
</dbReference>
<dbReference type="PANTHER" id="PTHR13475">
    <property type="entry name" value="NEUGRIN"/>
    <property type="match status" value="1"/>
</dbReference>
<gene>
    <name evidence="5" type="ORF">O181_111006</name>
</gene>
<dbReference type="InterPro" id="IPR010487">
    <property type="entry name" value="NGRN/Rrg9"/>
</dbReference>
<feature type="compositionally biased region" description="Basic and acidic residues" evidence="4">
    <location>
        <begin position="193"/>
        <end position="208"/>
    </location>
</feature>
<evidence type="ECO:0000256" key="1">
    <source>
        <dbReference type="ARBA" id="ARBA00003548"/>
    </source>
</evidence>